<dbReference type="CDD" id="cd00672">
    <property type="entry name" value="CysRS_core"/>
    <property type="match status" value="1"/>
</dbReference>
<organism evidence="14 15">
    <name type="scientific">Bdellovibrio reynosensis</name>
    <dbReference type="NCBI Taxonomy" id="2835041"/>
    <lineage>
        <taxon>Bacteria</taxon>
        <taxon>Pseudomonadati</taxon>
        <taxon>Bdellovibrionota</taxon>
        <taxon>Bdellovibrionia</taxon>
        <taxon>Bdellovibrionales</taxon>
        <taxon>Pseudobdellovibrionaceae</taxon>
        <taxon>Bdellovibrio</taxon>
    </lineage>
</organism>
<evidence type="ECO:0000256" key="3">
    <source>
        <dbReference type="ARBA" id="ARBA00011245"/>
    </source>
</evidence>
<evidence type="ECO:0000256" key="5">
    <source>
        <dbReference type="ARBA" id="ARBA00022598"/>
    </source>
</evidence>
<dbReference type="NCBIfam" id="TIGR00435">
    <property type="entry name" value="cysS"/>
    <property type="match status" value="1"/>
</dbReference>
<name>A0ABY4C9V1_9BACT</name>
<comment type="cofactor">
    <cofactor evidence="12">
        <name>Zn(2+)</name>
        <dbReference type="ChEBI" id="CHEBI:29105"/>
    </cofactor>
    <text evidence="12">Binds 1 zinc ion per subunit.</text>
</comment>
<dbReference type="Gene3D" id="3.40.50.620">
    <property type="entry name" value="HUPs"/>
    <property type="match status" value="1"/>
</dbReference>
<dbReference type="Pfam" id="PF09190">
    <property type="entry name" value="DALR_2"/>
    <property type="match status" value="1"/>
</dbReference>
<comment type="similarity">
    <text evidence="2 12">Belongs to the class-I aminoacyl-tRNA synthetase family.</text>
</comment>
<feature type="binding site" evidence="12">
    <location>
        <position position="236"/>
    </location>
    <ligand>
        <name>Zn(2+)</name>
        <dbReference type="ChEBI" id="CHEBI:29105"/>
    </ligand>
</feature>
<sequence>MALKIYNSQSRQLEDFSPLTPGKVTMYVCGPTVYDFLHVGNFRGPVFFNLVRNWLEKSGYQVAYALNFTDVDDKIIARANERGMTPHELTEKYIAEYKKDFADLGLRPHDFNPKVTEHMDDILSMVKTLIENKKAYAEQGDVLYSIKSFDGYGKLSGRNPDELLAGARVDVDEKKHSPLDFALWKKAKPGEEQASWNSPWGVGRPGWHIECSAMIKKIFGDQIDIHGGGMDLIFPHHENEIAQSEGCSGKHFVKYWMHNNMLNFSGQKMSKSVGNLVTMREFLQTYNSEIYKWMMLSVHYRSTSEFGDAAIERTVGSLARVYSALSLAETYLAPEVTVPDAGFEKITAEAWKKVESGLNDDFGTPEVFAAIFEVVRQFNSQVRRGMKSNPAVQAKALSFSKFIKDVGALMSMFQEPAHDFLIKLDDMLLKKMDLQRADIDALVAERSAARDAKDFAKSDEYRNKLTGMGISVSDTATGSFWEVTK</sequence>
<dbReference type="InterPro" id="IPR015803">
    <property type="entry name" value="Cys-tRNA-ligase"/>
</dbReference>
<dbReference type="InterPro" id="IPR009080">
    <property type="entry name" value="tRNAsynth_Ia_anticodon-bd"/>
</dbReference>
<evidence type="ECO:0000256" key="8">
    <source>
        <dbReference type="ARBA" id="ARBA00022833"/>
    </source>
</evidence>
<dbReference type="InterPro" id="IPR015273">
    <property type="entry name" value="Cys-tRNA-synt_Ia_DALR"/>
</dbReference>
<dbReference type="HAMAP" id="MF_00041">
    <property type="entry name" value="Cys_tRNA_synth"/>
    <property type="match status" value="1"/>
</dbReference>
<dbReference type="RefSeq" id="WP_243538350.1">
    <property type="nucleotide sequence ID" value="NZ_CP093442.1"/>
</dbReference>
<evidence type="ECO:0000256" key="2">
    <source>
        <dbReference type="ARBA" id="ARBA00005594"/>
    </source>
</evidence>
<dbReference type="InterPro" id="IPR056411">
    <property type="entry name" value="CysS_C"/>
</dbReference>
<dbReference type="SMART" id="SM00840">
    <property type="entry name" value="DALR_2"/>
    <property type="match status" value="1"/>
</dbReference>
<feature type="short sequence motif" description="'HIGH' region" evidence="12">
    <location>
        <begin position="31"/>
        <end position="41"/>
    </location>
</feature>
<keyword evidence="15" id="KW-1185">Reference proteome</keyword>
<feature type="short sequence motif" description="'KMSKS' region" evidence="12">
    <location>
        <begin position="268"/>
        <end position="272"/>
    </location>
</feature>
<dbReference type="SUPFAM" id="SSF52374">
    <property type="entry name" value="Nucleotidylyl transferase"/>
    <property type="match status" value="1"/>
</dbReference>
<evidence type="ECO:0000256" key="9">
    <source>
        <dbReference type="ARBA" id="ARBA00022840"/>
    </source>
</evidence>
<keyword evidence="4 12" id="KW-0963">Cytoplasm</keyword>
<evidence type="ECO:0000256" key="6">
    <source>
        <dbReference type="ARBA" id="ARBA00022723"/>
    </source>
</evidence>
<dbReference type="InterPro" id="IPR024909">
    <property type="entry name" value="Cys-tRNA/MSH_ligase"/>
</dbReference>
<comment type="catalytic activity">
    <reaction evidence="12">
        <text>tRNA(Cys) + L-cysteine + ATP = L-cysteinyl-tRNA(Cys) + AMP + diphosphate</text>
        <dbReference type="Rhea" id="RHEA:17773"/>
        <dbReference type="Rhea" id="RHEA-COMP:9661"/>
        <dbReference type="Rhea" id="RHEA-COMP:9679"/>
        <dbReference type="ChEBI" id="CHEBI:30616"/>
        <dbReference type="ChEBI" id="CHEBI:33019"/>
        <dbReference type="ChEBI" id="CHEBI:35235"/>
        <dbReference type="ChEBI" id="CHEBI:78442"/>
        <dbReference type="ChEBI" id="CHEBI:78517"/>
        <dbReference type="ChEBI" id="CHEBI:456215"/>
        <dbReference type="EC" id="6.1.1.16"/>
    </reaction>
</comment>
<protein>
    <recommendedName>
        <fullName evidence="12">Cysteine--tRNA ligase</fullName>
        <ecNumber evidence="12">6.1.1.16</ecNumber>
    </recommendedName>
    <alternativeName>
        <fullName evidence="12">Cysteinyl-tRNA synthetase</fullName>
        <shortName evidence="12">CysRS</shortName>
    </alternativeName>
</protein>
<comment type="subunit">
    <text evidence="3 12">Monomer.</text>
</comment>
<feature type="binding site" evidence="12">
    <location>
        <position position="211"/>
    </location>
    <ligand>
        <name>Zn(2+)</name>
        <dbReference type="ChEBI" id="CHEBI:29105"/>
    </ligand>
</feature>
<evidence type="ECO:0000256" key="11">
    <source>
        <dbReference type="ARBA" id="ARBA00023146"/>
    </source>
</evidence>
<feature type="binding site" evidence="12">
    <location>
        <position position="29"/>
    </location>
    <ligand>
        <name>Zn(2+)</name>
        <dbReference type="ChEBI" id="CHEBI:29105"/>
    </ligand>
</feature>
<evidence type="ECO:0000256" key="4">
    <source>
        <dbReference type="ARBA" id="ARBA00022490"/>
    </source>
</evidence>
<keyword evidence="8 12" id="KW-0862">Zinc</keyword>
<feature type="binding site" evidence="12">
    <location>
        <position position="271"/>
    </location>
    <ligand>
        <name>ATP</name>
        <dbReference type="ChEBI" id="CHEBI:30616"/>
    </ligand>
</feature>
<evidence type="ECO:0000256" key="1">
    <source>
        <dbReference type="ARBA" id="ARBA00004496"/>
    </source>
</evidence>
<keyword evidence="6 12" id="KW-0479">Metal-binding</keyword>
<dbReference type="GO" id="GO:0004817">
    <property type="term" value="F:cysteine-tRNA ligase activity"/>
    <property type="evidence" value="ECO:0007669"/>
    <property type="project" value="UniProtKB-EC"/>
</dbReference>
<keyword evidence="9 12" id="KW-0067">ATP-binding</keyword>
<dbReference type="InterPro" id="IPR032678">
    <property type="entry name" value="tRNA-synt_1_cat_dom"/>
</dbReference>
<proteinExistence type="inferred from homology"/>
<gene>
    <name evidence="12 14" type="primary">cysS</name>
    <name evidence="14" type="ORF">MNR06_02105</name>
</gene>
<dbReference type="EMBL" id="CP093442">
    <property type="protein sequence ID" value="UOF01746.1"/>
    <property type="molecule type" value="Genomic_DNA"/>
</dbReference>
<dbReference type="Gene3D" id="1.20.120.1910">
    <property type="entry name" value="Cysteine-tRNA ligase, C-terminal anti-codon recognition domain"/>
    <property type="match status" value="1"/>
</dbReference>
<keyword evidence="5 12" id="KW-0436">Ligase</keyword>
<dbReference type="PRINTS" id="PR00983">
    <property type="entry name" value="TRNASYNTHCYS"/>
</dbReference>
<keyword evidence="11 12" id="KW-0030">Aminoacyl-tRNA synthetase</keyword>
<keyword evidence="7 12" id="KW-0547">Nucleotide-binding</keyword>
<reference evidence="14" key="1">
    <citation type="submission" date="2022-03" db="EMBL/GenBank/DDBJ databases">
        <title>Genome Identification and Characterization of new species Bdellovibrio reynosense LBG001 sp. nov. from a Mexico soil sample.</title>
        <authorList>
            <person name="Camilli A."/>
            <person name="Ajao Y."/>
            <person name="Guo X."/>
        </authorList>
    </citation>
    <scope>NUCLEOTIDE SEQUENCE</scope>
    <source>
        <strain evidence="14">LBG001</strain>
    </source>
</reference>
<dbReference type="InterPro" id="IPR014729">
    <property type="entry name" value="Rossmann-like_a/b/a_fold"/>
</dbReference>
<evidence type="ECO:0000256" key="12">
    <source>
        <dbReference type="HAMAP-Rule" id="MF_00041"/>
    </source>
</evidence>
<evidence type="ECO:0000313" key="15">
    <source>
        <dbReference type="Proteomes" id="UP000830116"/>
    </source>
</evidence>
<dbReference type="Pfam" id="PF01406">
    <property type="entry name" value="tRNA-synt_1e"/>
    <property type="match status" value="1"/>
</dbReference>
<comment type="subcellular location">
    <subcellularLocation>
        <location evidence="1 12">Cytoplasm</location>
    </subcellularLocation>
</comment>
<accession>A0ABY4C9V1</accession>
<feature type="domain" description="Cysteinyl-tRNA synthetase class Ia DALR" evidence="13">
    <location>
        <begin position="353"/>
        <end position="421"/>
    </location>
</feature>
<dbReference type="Pfam" id="PF23493">
    <property type="entry name" value="CysS_C"/>
    <property type="match status" value="1"/>
</dbReference>
<dbReference type="PANTHER" id="PTHR10890">
    <property type="entry name" value="CYSTEINYL-TRNA SYNTHETASE"/>
    <property type="match status" value="1"/>
</dbReference>
<keyword evidence="10 12" id="KW-0648">Protein biosynthesis</keyword>
<dbReference type="PANTHER" id="PTHR10890:SF3">
    <property type="entry name" value="CYSTEINE--TRNA LIGASE, CYTOPLASMIC"/>
    <property type="match status" value="1"/>
</dbReference>
<dbReference type="EC" id="6.1.1.16" evidence="12"/>
<dbReference type="SUPFAM" id="SSF47323">
    <property type="entry name" value="Anticodon-binding domain of a subclass of class I aminoacyl-tRNA synthetases"/>
    <property type="match status" value="1"/>
</dbReference>
<evidence type="ECO:0000259" key="13">
    <source>
        <dbReference type="SMART" id="SM00840"/>
    </source>
</evidence>
<evidence type="ECO:0000313" key="14">
    <source>
        <dbReference type="EMBL" id="UOF01746.1"/>
    </source>
</evidence>
<evidence type="ECO:0000256" key="10">
    <source>
        <dbReference type="ARBA" id="ARBA00022917"/>
    </source>
</evidence>
<dbReference type="Proteomes" id="UP000830116">
    <property type="component" value="Chromosome"/>
</dbReference>
<feature type="binding site" evidence="12">
    <location>
        <position position="240"/>
    </location>
    <ligand>
        <name>Zn(2+)</name>
        <dbReference type="ChEBI" id="CHEBI:29105"/>
    </ligand>
</feature>
<evidence type="ECO:0000256" key="7">
    <source>
        <dbReference type="ARBA" id="ARBA00022741"/>
    </source>
</evidence>